<name>A0A8S9JBW0_BRACR</name>
<comment type="caution">
    <text evidence="1">The sequence shown here is derived from an EMBL/GenBank/DDBJ whole genome shotgun (WGS) entry which is preliminary data.</text>
</comment>
<dbReference type="EMBL" id="QGKW02001660">
    <property type="protein sequence ID" value="KAF2578882.1"/>
    <property type="molecule type" value="Genomic_DNA"/>
</dbReference>
<protein>
    <submittedName>
        <fullName evidence="1">Uncharacterized protein</fullName>
    </submittedName>
</protein>
<dbReference type="AlphaFoldDB" id="A0A8S9JBW0"/>
<organism evidence="1 2">
    <name type="scientific">Brassica cretica</name>
    <name type="common">Mustard</name>
    <dbReference type="NCBI Taxonomy" id="69181"/>
    <lineage>
        <taxon>Eukaryota</taxon>
        <taxon>Viridiplantae</taxon>
        <taxon>Streptophyta</taxon>
        <taxon>Embryophyta</taxon>
        <taxon>Tracheophyta</taxon>
        <taxon>Spermatophyta</taxon>
        <taxon>Magnoliopsida</taxon>
        <taxon>eudicotyledons</taxon>
        <taxon>Gunneridae</taxon>
        <taxon>Pentapetalae</taxon>
        <taxon>rosids</taxon>
        <taxon>malvids</taxon>
        <taxon>Brassicales</taxon>
        <taxon>Brassicaceae</taxon>
        <taxon>Brassiceae</taxon>
        <taxon>Brassica</taxon>
    </lineage>
</organism>
<reference evidence="1" key="1">
    <citation type="submission" date="2019-12" db="EMBL/GenBank/DDBJ databases">
        <title>Genome sequencing and annotation of Brassica cretica.</title>
        <authorList>
            <person name="Studholme D.J."/>
            <person name="Sarris P.F."/>
        </authorList>
    </citation>
    <scope>NUCLEOTIDE SEQUENCE</scope>
    <source>
        <strain evidence="1">PFS-001/15</strain>
        <tissue evidence="1">Leaf</tissue>
    </source>
</reference>
<evidence type="ECO:0000313" key="2">
    <source>
        <dbReference type="Proteomes" id="UP000712281"/>
    </source>
</evidence>
<proteinExistence type="predicted"/>
<dbReference type="Proteomes" id="UP000712281">
    <property type="component" value="Unassembled WGS sequence"/>
</dbReference>
<evidence type="ECO:0000313" key="1">
    <source>
        <dbReference type="EMBL" id="KAF2578882.1"/>
    </source>
</evidence>
<accession>A0A8S9JBW0</accession>
<gene>
    <name evidence="1" type="ORF">F2Q68_00005194</name>
</gene>
<sequence length="177" mass="19486">MVLQLSPSQRHLLFSNPILHLIINQSSPCLFLRLSIIHFATSPPAAIYSPCQLDTQKWRTYPFIVEDPKQESNGGISSMINRETYARSLSSMLPSVSLELSHPPFISAIDLICRLGGLGGSPVSMASTLCYEDDGEEVWFRLLDIGSRVCVSIEVRVVTDGGSFPGMAVSWVVFLLV</sequence>